<protein>
    <recommendedName>
        <fullName evidence="4">Secreted protein</fullName>
    </recommendedName>
</protein>
<dbReference type="Proteomes" id="UP000762676">
    <property type="component" value="Unassembled WGS sequence"/>
</dbReference>
<feature type="compositionally biased region" description="Basic residues" evidence="1">
    <location>
        <begin position="9"/>
        <end position="18"/>
    </location>
</feature>
<sequence length="84" mass="9760">MMMMMMMMMRRRRRRRRRRDEDDDEVQGTPLDADGDSHDLCNVLSQDSEPEITERTASGWDESGTSRVPGIAPTRANRIFVSIE</sequence>
<proteinExistence type="predicted"/>
<gene>
    <name evidence="2" type="ORF">ElyMa_001791800</name>
</gene>
<evidence type="ECO:0000313" key="3">
    <source>
        <dbReference type="Proteomes" id="UP000762676"/>
    </source>
</evidence>
<dbReference type="EMBL" id="BMAT01003637">
    <property type="protein sequence ID" value="GFR59358.1"/>
    <property type="molecule type" value="Genomic_DNA"/>
</dbReference>
<accession>A0AAV4EFS7</accession>
<evidence type="ECO:0008006" key="4">
    <source>
        <dbReference type="Google" id="ProtNLM"/>
    </source>
</evidence>
<name>A0AAV4EFS7_9GAST</name>
<organism evidence="2 3">
    <name type="scientific">Elysia marginata</name>
    <dbReference type="NCBI Taxonomy" id="1093978"/>
    <lineage>
        <taxon>Eukaryota</taxon>
        <taxon>Metazoa</taxon>
        <taxon>Spiralia</taxon>
        <taxon>Lophotrochozoa</taxon>
        <taxon>Mollusca</taxon>
        <taxon>Gastropoda</taxon>
        <taxon>Heterobranchia</taxon>
        <taxon>Euthyneura</taxon>
        <taxon>Panpulmonata</taxon>
        <taxon>Sacoglossa</taxon>
        <taxon>Placobranchoidea</taxon>
        <taxon>Plakobranchidae</taxon>
        <taxon>Elysia</taxon>
    </lineage>
</organism>
<evidence type="ECO:0000313" key="2">
    <source>
        <dbReference type="EMBL" id="GFR59358.1"/>
    </source>
</evidence>
<evidence type="ECO:0000256" key="1">
    <source>
        <dbReference type="SAM" id="MobiDB-lite"/>
    </source>
</evidence>
<feature type="region of interest" description="Disordered" evidence="1">
    <location>
        <begin position="1"/>
        <end position="71"/>
    </location>
</feature>
<keyword evidence="3" id="KW-1185">Reference proteome</keyword>
<reference evidence="2 3" key="1">
    <citation type="journal article" date="2021" name="Elife">
        <title>Chloroplast acquisition without the gene transfer in kleptoplastic sea slugs, Plakobranchus ocellatus.</title>
        <authorList>
            <person name="Maeda T."/>
            <person name="Takahashi S."/>
            <person name="Yoshida T."/>
            <person name="Shimamura S."/>
            <person name="Takaki Y."/>
            <person name="Nagai Y."/>
            <person name="Toyoda A."/>
            <person name="Suzuki Y."/>
            <person name="Arimoto A."/>
            <person name="Ishii H."/>
            <person name="Satoh N."/>
            <person name="Nishiyama T."/>
            <person name="Hasebe M."/>
            <person name="Maruyama T."/>
            <person name="Minagawa J."/>
            <person name="Obokata J."/>
            <person name="Shigenobu S."/>
        </authorList>
    </citation>
    <scope>NUCLEOTIDE SEQUENCE [LARGE SCALE GENOMIC DNA]</scope>
</reference>
<comment type="caution">
    <text evidence="2">The sequence shown here is derived from an EMBL/GenBank/DDBJ whole genome shotgun (WGS) entry which is preliminary data.</text>
</comment>
<dbReference type="AlphaFoldDB" id="A0AAV4EFS7"/>